<dbReference type="InterPro" id="IPR050216">
    <property type="entry name" value="LRR_domain-containing"/>
</dbReference>
<evidence type="ECO:0000256" key="2">
    <source>
        <dbReference type="ARBA" id="ARBA00022737"/>
    </source>
</evidence>
<dbReference type="SUPFAM" id="SSF52058">
    <property type="entry name" value="L domain-like"/>
    <property type="match status" value="1"/>
</dbReference>
<sequence>MNSRDRSATGPRASNPAEERDSVLFADDDAETLADGRDSYQHSPPMRTPSPTGGPSLKLGRTNRASLTLLQLVYKELVNDGRTNNLGFLSTDDVDFVTKAADAAREASFENEPFFLGLTRMQIKRIPDHWFELLSTEIIKLRITDCPIIELPYSISMCRSLTLLSLSCLEFTEMSRPLFDLGQLRVLDVSGNPITVIPSEIQNLSQLELLHIEDCKIEILPPELWTLEYFDTLKALRNPLIDPPRGLYYDIIYSAARTERQGDLHGIDEAATSRLREFHRNSKALLNSRPGLEAAPMVFCAPCSVLGYWHDETFELILRLGQDSGTYHDLWQHELSKKVKCDKCILGMDALLILGDEITCSCTTHYKDERC</sequence>
<dbReference type="PROSITE" id="PS51450">
    <property type="entry name" value="LRR"/>
    <property type="match status" value="1"/>
</dbReference>
<evidence type="ECO:0000256" key="3">
    <source>
        <dbReference type="SAM" id="MobiDB-lite"/>
    </source>
</evidence>
<dbReference type="OrthoDB" id="1668230at2759"/>
<dbReference type="Gene3D" id="3.80.10.10">
    <property type="entry name" value="Ribonuclease Inhibitor"/>
    <property type="match status" value="1"/>
</dbReference>
<keyword evidence="1" id="KW-0433">Leucine-rich repeat</keyword>
<keyword evidence="2" id="KW-0677">Repeat</keyword>
<dbReference type="Pfam" id="PF00560">
    <property type="entry name" value="LRR_1"/>
    <property type="match status" value="1"/>
</dbReference>
<dbReference type="PANTHER" id="PTHR48051">
    <property type="match status" value="1"/>
</dbReference>
<dbReference type="EMBL" id="MU004234">
    <property type="protein sequence ID" value="KAF2670519.1"/>
    <property type="molecule type" value="Genomic_DNA"/>
</dbReference>
<proteinExistence type="predicted"/>
<organism evidence="4 5">
    <name type="scientific">Microthyrium microscopicum</name>
    <dbReference type="NCBI Taxonomy" id="703497"/>
    <lineage>
        <taxon>Eukaryota</taxon>
        <taxon>Fungi</taxon>
        <taxon>Dikarya</taxon>
        <taxon>Ascomycota</taxon>
        <taxon>Pezizomycotina</taxon>
        <taxon>Dothideomycetes</taxon>
        <taxon>Dothideomycetes incertae sedis</taxon>
        <taxon>Microthyriales</taxon>
        <taxon>Microthyriaceae</taxon>
        <taxon>Microthyrium</taxon>
    </lineage>
</organism>
<dbReference type="InterPro" id="IPR003591">
    <property type="entry name" value="Leu-rich_rpt_typical-subtyp"/>
</dbReference>
<reference evidence="4" key="1">
    <citation type="journal article" date="2020" name="Stud. Mycol.">
        <title>101 Dothideomycetes genomes: a test case for predicting lifestyles and emergence of pathogens.</title>
        <authorList>
            <person name="Haridas S."/>
            <person name="Albert R."/>
            <person name="Binder M."/>
            <person name="Bloem J."/>
            <person name="Labutti K."/>
            <person name="Salamov A."/>
            <person name="Andreopoulos B."/>
            <person name="Baker S."/>
            <person name="Barry K."/>
            <person name="Bills G."/>
            <person name="Bluhm B."/>
            <person name="Cannon C."/>
            <person name="Castanera R."/>
            <person name="Culley D."/>
            <person name="Daum C."/>
            <person name="Ezra D."/>
            <person name="Gonzalez J."/>
            <person name="Henrissat B."/>
            <person name="Kuo A."/>
            <person name="Liang C."/>
            <person name="Lipzen A."/>
            <person name="Lutzoni F."/>
            <person name="Magnuson J."/>
            <person name="Mondo S."/>
            <person name="Nolan M."/>
            <person name="Ohm R."/>
            <person name="Pangilinan J."/>
            <person name="Park H.-J."/>
            <person name="Ramirez L."/>
            <person name="Alfaro M."/>
            <person name="Sun H."/>
            <person name="Tritt A."/>
            <person name="Yoshinaga Y."/>
            <person name="Zwiers L.-H."/>
            <person name="Turgeon B."/>
            <person name="Goodwin S."/>
            <person name="Spatafora J."/>
            <person name="Crous P."/>
            <person name="Grigoriev I."/>
        </authorList>
    </citation>
    <scope>NUCLEOTIDE SEQUENCE</scope>
    <source>
        <strain evidence="4">CBS 115976</strain>
    </source>
</reference>
<accession>A0A6A6UDW2</accession>
<evidence type="ECO:0000256" key="1">
    <source>
        <dbReference type="ARBA" id="ARBA00022614"/>
    </source>
</evidence>
<evidence type="ECO:0000313" key="5">
    <source>
        <dbReference type="Proteomes" id="UP000799302"/>
    </source>
</evidence>
<dbReference type="AlphaFoldDB" id="A0A6A6UDW2"/>
<dbReference type="Proteomes" id="UP000799302">
    <property type="component" value="Unassembled WGS sequence"/>
</dbReference>
<gene>
    <name evidence="4" type="ORF">BT63DRAFT_478661</name>
</gene>
<dbReference type="InterPro" id="IPR001611">
    <property type="entry name" value="Leu-rich_rpt"/>
</dbReference>
<feature type="region of interest" description="Disordered" evidence="3">
    <location>
        <begin position="1"/>
        <end position="60"/>
    </location>
</feature>
<name>A0A6A6UDW2_9PEZI</name>
<dbReference type="SMART" id="SM00369">
    <property type="entry name" value="LRR_TYP"/>
    <property type="match status" value="2"/>
</dbReference>
<dbReference type="PANTHER" id="PTHR48051:SF1">
    <property type="entry name" value="RAS SUPPRESSOR PROTEIN 1"/>
    <property type="match status" value="1"/>
</dbReference>
<evidence type="ECO:0000313" key="4">
    <source>
        <dbReference type="EMBL" id="KAF2670519.1"/>
    </source>
</evidence>
<protein>
    <submittedName>
        <fullName evidence="4">L domain-like protein</fullName>
    </submittedName>
</protein>
<dbReference type="InterPro" id="IPR032675">
    <property type="entry name" value="LRR_dom_sf"/>
</dbReference>
<keyword evidence="5" id="KW-1185">Reference proteome</keyword>
<dbReference type="GO" id="GO:0005737">
    <property type="term" value="C:cytoplasm"/>
    <property type="evidence" value="ECO:0007669"/>
    <property type="project" value="TreeGrafter"/>
</dbReference>